<dbReference type="Gene3D" id="3.20.20.70">
    <property type="entry name" value="Aldolase class I"/>
    <property type="match status" value="1"/>
</dbReference>
<gene>
    <name evidence="1" type="ORF">Tasa_029_027</name>
</gene>
<dbReference type="Proteomes" id="UP000032679">
    <property type="component" value="Unassembled WGS sequence"/>
</dbReference>
<comment type="caution">
    <text evidence="1">The sequence shown here is derived from an EMBL/GenBank/DDBJ whole genome shotgun (WGS) entry which is preliminary data.</text>
</comment>
<evidence type="ECO:0000313" key="2">
    <source>
        <dbReference type="Proteomes" id="UP000032679"/>
    </source>
</evidence>
<dbReference type="SUPFAM" id="SSF51395">
    <property type="entry name" value="FMN-linked oxidoreductases"/>
    <property type="match status" value="1"/>
</dbReference>
<organism evidence="1 2">
    <name type="scientific">Tanticharoenia sakaeratensis NBRC 103193</name>
    <dbReference type="NCBI Taxonomy" id="1231623"/>
    <lineage>
        <taxon>Bacteria</taxon>
        <taxon>Pseudomonadati</taxon>
        <taxon>Pseudomonadota</taxon>
        <taxon>Alphaproteobacteria</taxon>
        <taxon>Acetobacterales</taxon>
        <taxon>Acetobacteraceae</taxon>
        <taxon>Tanticharoenia</taxon>
    </lineage>
</organism>
<dbReference type="EMBL" id="BALE01000029">
    <property type="protein sequence ID" value="GAN54754.1"/>
    <property type="molecule type" value="Genomic_DNA"/>
</dbReference>
<name>A0A0D6MM60_9PROT</name>
<evidence type="ECO:0000313" key="1">
    <source>
        <dbReference type="EMBL" id="GAN54754.1"/>
    </source>
</evidence>
<reference evidence="1 2" key="1">
    <citation type="submission" date="2012-10" db="EMBL/GenBank/DDBJ databases">
        <title>Genome sequencing of Tanticharoenia sakaeratensis NBRC 103193.</title>
        <authorList>
            <person name="Azuma Y."/>
            <person name="Hadano H."/>
            <person name="Hirakawa H."/>
            <person name="Matsushita K."/>
        </authorList>
    </citation>
    <scope>NUCLEOTIDE SEQUENCE [LARGE SCALE GENOMIC DNA]</scope>
    <source>
        <strain evidence="1 2">NBRC 103193</strain>
    </source>
</reference>
<dbReference type="AlphaFoldDB" id="A0A0D6MM60"/>
<accession>A0A0D6MM60</accession>
<proteinExistence type="predicted"/>
<dbReference type="InterPro" id="IPR013785">
    <property type="entry name" value="Aldolase_TIM"/>
</dbReference>
<sequence length="57" mass="6440">MLHSVIVGGLRLKNHIVMALMTRSCFDAAGVPPDYAADYYAQRFRKQWTPIERPSCG</sequence>
<protein>
    <submittedName>
        <fullName evidence="1">Uncharacterized protein</fullName>
    </submittedName>
</protein>
<keyword evidence="2" id="KW-1185">Reference proteome</keyword>